<protein>
    <submittedName>
        <fullName evidence="2">Uncharacterized protein</fullName>
    </submittedName>
</protein>
<feature type="region of interest" description="Disordered" evidence="1">
    <location>
        <begin position="1"/>
        <end position="37"/>
    </location>
</feature>
<dbReference type="EMBL" id="NESQ01000120">
    <property type="protein sequence ID" value="PUU78396.1"/>
    <property type="molecule type" value="Genomic_DNA"/>
</dbReference>
<accession>A0A2T6ZSF4</accession>
<organism evidence="2 3">
    <name type="scientific">Tuber borchii</name>
    <name type="common">White truffle</name>
    <dbReference type="NCBI Taxonomy" id="42251"/>
    <lineage>
        <taxon>Eukaryota</taxon>
        <taxon>Fungi</taxon>
        <taxon>Dikarya</taxon>
        <taxon>Ascomycota</taxon>
        <taxon>Pezizomycotina</taxon>
        <taxon>Pezizomycetes</taxon>
        <taxon>Pezizales</taxon>
        <taxon>Tuberaceae</taxon>
        <taxon>Tuber</taxon>
    </lineage>
</organism>
<dbReference type="AlphaFoldDB" id="A0A2T6ZSF4"/>
<dbReference type="Proteomes" id="UP000244722">
    <property type="component" value="Unassembled WGS sequence"/>
</dbReference>
<reference evidence="2 3" key="1">
    <citation type="submission" date="2017-04" db="EMBL/GenBank/DDBJ databases">
        <title>Draft genome sequence of Tuber borchii Vittad., a whitish edible truffle.</title>
        <authorList>
            <consortium name="DOE Joint Genome Institute"/>
            <person name="Murat C."/>
            <person name="Kuo A."/>
            <person name="Barry K.W."/>
            <person name="Clum A."/>
            <person name="Dockter R.B."/>
            <person name="Fauchery L."/>
            <person name="Iotti M."/>
            <person name="Kohler A."/>
            <person name="Labutti K."/>
            <person name="Lindquist E.A."/>
            <person name="Lipzen A."/>
            <person name="Ohm R.A."/>
            <person name="Wang M."/>
            <person name="Grigoriev I.V."/>
            <person name="Zambonelli A."/>
            <person name="Martin F.M."/>
        </authorList>
    </citation>
    <scope>NUCLEOTIDE SEQUENCE [LARGE SCALE GENOMIC DNA]</scope>
    <source>
        <strain evidence="2 3">Tbo3840</strain>
    </source>
</reference>
<proteinExistence type="predicted"/>
<evidence type="ECO:0000313" key="3">
    <source>
        <dbReference type="Proteomes" id="UP000244722"/>
    </source>
</evidence>
<comment type="caution">
    <text evidence="2">The sequence shown here is derived from an EMBL/GenBank/DDBJ whole genome shotgun (WGS) entry which is preliminary data.</text>
</comment>
<name>A0A2T6ZSF4_TUBBO</name>
<evidence type="ECO:0000256" key="1">
    <source>
        <dbReference type="SAM" id="MobiDB-lite"/>
    </source>
</evidence>
<gene>
    <name evidence="2" type="ORF">B9Z19DRAFT_1126820</name>
</gene>
<sequence>MSDQPAASDDSSIEWKKATSQNGASFSVGREKTESVTEDKTEVAAMSLKGFGIVVNWPVGDSSWKDTTDEVKEVAGITRYRLWAPESFPSIYEFGFTNTINYNFSFTDETGDSYGVNTWTTGDHSVKYNSEKPTIVFISGT</sequence>
<evidence type="ECO:0000313" key="2">
    <source>
        <dbReference type="EMBL" id="PUU78396.1"/>
    </source>
</evidence>
<keyword evidence="3" id="KW-1185">Reference proteome</keyword>
<dbReference type="OrthoDB" id="3200925at2759"/>